<organism evidence="2 3">
    <name type="scientific">Acinetobacter baumannii</name>
    <dbReference type="NCBI Taxonomy" id="470"/>
    <lineage>
        <taxon>Bacteria</taxon>
        <taxon>Pseudomonadati</taxon>
        <taxon>Pseudomonadota</taxon>
        <taxon>Gammaproteobacteria</taxon>
        <taxon>Moraxellales</taxon>
        <taxon>Moraxellaceae</taxon>
        <taxon>Acinetobacter</taxon>
        <taxon>Acinetobacter calcoaceticus/baumannii complex</taxon>
    </lineage>
</organism>
<feature type="domain" description="DUF551" evidence="1">
    <location>
        <begin position="2"/>
        <end position="67"/>
    </location>
</feature>
<gene>
    <name evidence="2" type="ORF">SAMEA104305318_01104</name>
</gene>
<sequence length="68" mass="8249">MEWISVDEQLPELDVLVLIFNPFTFETMHTAKLAELDGEYWWFFESDDEYLRPLYTSHWMPLPEPPKN</sequence>
<protein>
    <submittedName>
        <fullName evidence="2">Protein of uncharacterized function (DUF551)</fullName>
    </submittedName>
</protein>
<dbReference type="Pfam" id="PF04448">
    <property type="entry name" value="DUF551"/>
    <property type="match status" value="1"/>
</dbReference>
<dbReference type="Proteomes" id="UP000252694">
    <property type="component" value="Unassembled WGS sequence"/>
</dbReference>
<proteinExistence type="predicted"/>
<reference evidence="2 3" key="1">
    <citation type="submission" date="2018-07" db="EMBL/GenBank/DDBJ databases">
        <authorList>
            <consortium name="Pathogen Informatics"/>
        </authorList>
    </citation>
    <scope>NUCLEOTIDE SEQUENCE [LARGE SCALE GENOMIC DNA]</scope>
    <source>
        <strain evidence="2 3">4300STDY7045823</strain>
    </source>
</reference>
<name>A0A333VGY3_ACIBA</name>
<evidence type="ECO:0000313" key="2">
    <source>
        <dbReference type="EMBL" id="SST19925.1"/>
    </source>
</evidence>
<dbReference type="RefSeq" id="WP_114189895.1">
    <property type="nucleotide sequence ID" value="NZ_CAXNYN010000015.1"/>
</dbReference>
<accession>A0A333VGY3</accession>
<dbReference type="InterPro" id="IPR007539">
    <property type="entry name" value="DUF551"/>
</dbReference>
<evidence type="ECO:0000259" key="1">
    <source>
        <dbReference type="Pfam" id="PF04448"/>
    </source>
</evidence>
<evidence type="ECO:0000313" key="3">
    <source>
        <dbReference type="Proteomes" id="UP000252694"/>
    </source>
</evidence>
<dbReference type="AlphaFoldDB" id="A0A333VGY3"/>
<dbReference type="EMBL" id="UFMQ01000003">
    <property type="protein sequence ID" value="SST19925.1"/>
    <property type="molecule type" value="Genomic_DNA"/>
</dbReference>